<dbReference type="RefSeq" id="WP_320686566.1">
    <property type="nucleotide sequence ID" value="NZ_JAXBLV010000150.1"/>
</dbReference>
<accession>A0ABU5EX54</accession>
<evidence type="ECO:0000313" key="2">
    <source>
        <dbReference type="Proteomes" id="UP001272242"/>
    </source>
</evidence>
<name>A0ABU5EX54_9BACT</name>
<evidence type="ECO:0000313" key="1">
    <source>
        <dbReference type="EMBL" id="MDY3559882.1"/>
    </source>
</evidence>
<proteinExistence type="predicted"/>
<dbReference type="Proteomes" id="UP001272242">
    <property type="component" value="Unassembled WGS sequence"/>
</dbReference>
<comment type="caution">
    <text evidence="1">The sequence shown here is derived from an EMBL/GenBank/DDBJ whole genome shotgun (WGS) entry which is preliminary data.</text>
</comment>
<feature type="non-terminal residue" evidence="1">
    <location>
        <position position="109"/>
    </location>
</feature>
<keyword evidence="2" id="KW-1185">Reference proteome</keyword>
<gene>
    <name evidence="1" type="ORF">R5W23_001068</name>
</gene>
<organism evidence="1 2">
    <name type="scientific">Gemmata algarum</name>
    <dbReference type="NCBI Taxonomy" id="2975278"/>
    <lineage>
        <taxon>Bacteria</taxon>
        <taxon>Pseudomonadati</taxon>
        <taxon>Planctomycetota</taxon>
        <taxon>Planctomycetia</taxon>
        <taxon>Gemmatales</taxon>
        <taxon>Gemmataceae</taxon>
        <taxon>Gemmata</taxon>
    </lineage>
</organism>
<reference evidence="2" key="1">
    <citation type="journal article" date="2023" name="Mar. Drugs">
        <title>Gemmata algarum, a Novel Planctomycete Isolated from an Algal Mat, Displays Antimicrobial Activity.</title>
        <authorList>
            <person name="Kumar G."/>
            <person name="Kallscheuer N."/>
            <person name="Kashif M."/>
            <person name="Ahamad S."/>
            <person name="Jagadeeshwari U."/>
            <person name="Pannikurungottu S."/>
            <person name="Haufschild T."/>
            <person name="Kabuu M."/>
            <person name="Sasikala C."/>
            <person name="Jogler C."/>
            <person name="Ramana C."/>
        </authorList>
    </citation>
    <scope>NUCLEOTIDE SEQUENCE [LARGE SCALE GENOMIC DNA]</scope>
    <source>
        <strain evidence="2">JC673</strain>
    </source>
</reference>
<protein>
    <submittedName>
        <fullName evidence="1">Uncharacterized protein</fullName>
    </submittedName>
</protein>
<sequence>MKGDGTVSGRGYIGALNKSEIWGHPPLTLQLMGVEERLLPDASGLGYSWDIGYQFTEKAVPFGHLGFYYFDNAGPASGYYLTGRGPGYPSIPGGLADGNHLFPVREFKN</sequence>
<dbReference type="EMBL" id="JAXBLV010000150">
    <property type="protein sequence ID" value="MDY3559882.1"/>
    <property type="molecule type" value="Genomic_DNA"/>
</dbReference>